<evidence type="ECO:0000256" key="1">
    <source>
        <dbReference type="ARBA" id="ARBA00001947"/>
    </source>
</evidence>
<evidence type="ECO:0000256" key="4">
    <source>
        <dbReference type="ARBA" id="ARBA00022801"/>
    </source>
</evidence>
<feature type="compositionally biased region" description="Acidic residues" evidence="7">
    <location>
        <begin position="82"/>
        <end position="96"/>
    </location>
</feature>
<feature type="domain" description="Peptidase M48" evidence="8">
    <location>
        <begin position="546"/>
        <end position="756"/>
    </location>
</feature>
<dbReference type="AlphaFoldDB" id="A0A7S4T132"/>
<evidence type="ECO:0000256" key="6">
    <source>
        <dbReference type="ARBA" id="ARBA00023049"/>
    </source>
</evidence>
<dbReference type="InterPro" id="IPR001915">
    <property type="entry name" value="Peptidase_M48"/>
</dbReference>
<organism evidence="9">
    <name type="scientific">Alexandrium monilatum</name>
    <dbReference type="NCBI Taxonomy" id="311494"/>
    <lineage>
        <taxon>Eukaryota</taxon>
        <taxon>Sar</taxon>
        <taxon>Alveolata</taxon>
        <taxon>Dinophyceae</taxon>
        <taxon>Gonyaulacales</taxon>
        <taxon>Pyrocystaceae</taxon>
        <taxon>Alexandrium</taxon>
    </lineage>
</organism>
<name>A0A7S4T132_9DINO</name>
<evidence type="ECO:0000256" key="3">
    <source>
        <dbReference type="ARBA" id="ARBA00022723"/>
    </source>
</evidence>
<dbReference type="CDD" id="cd07325">
    <property type="entry name" value="M48_Ste24p_like"/>
    <property type="match status" value="1"/>
</dbReference>
<evidence type="ECO:0000256" key="2">
    <source>
        <dbReference type="ARBA" id="ARBA00022670"/>
    </source>
</evidence>
<evidence type="ECO:0000259" key="8">
    <source>
        <dbReference type="Pfam" id="PF01435"/>
    </source>
</evidence>
<evidence type="ECO:0000256" key="5">
    <source>
        <dbReference type="ARBA" id="ARBA00022833"/>
    </source>
</evidence>
<dbReference type="InterPro" id="IPR010765">
    <property type="entry name" value="DUF1350"/>
</dbReference>
<keyword evidence="4" id="KW-0378">Hydrolase</keyword>
<keyword evidence="6" id="KW-0482">Metalloprotease</keyword>
<dbReference type="Pfam" id="PF07082">
    <property type="entry name" value="DUF1350"/>
    <property type="match status" value="1"/>
</dbReference>
<accession>A0A7S4T132</accession>
<dbReference type="PANTHER" id="PTHR34127">
    <property type="entry name" value="OS04G0405600 PROTEIN"/>
    <property type="match status" value="1"/>
</dbReference>
<feature type="compositionally biased region" description="Low complexity" evidence="7">
    <location>
        <begin position="32"/>
        <end position="44"/>
    </location>
</feature>
<dbReference type="Gene3D" id="3.30.2010.10">
    <property type="entry name" value="Metalloproteases ('zincins'), catalytic domain"/>
    <property type="match status" value="1"/>
</dbReference>
<feature type="region of interest" description="Disordered" evidence="7">
    <location>
        <begin position="1"/>
        <end position="98"/>
    </location>
</feature>
<dbReference type="GO" id="GO:0006508">
    <property type="term" value="P:proteolysis"/>
    <property type="evidence" value="ECO:0007669"/>
    <property type="project" value="UniProtKB-KW"/>
</dbReference>
<comment type="cofactor">
    <cofactor evidence="1">
        <name>Zn(2+)</name>
        <dbReference type="ChEBI" id="CHEBI:29105"/>
    </cofactor>
</comment>
<dbReference type="GO" id="GO:0046872">
    <property type="term" value="F:metal ion binding"/>
    <property type="evidence" value="ECO:0007669"/>
    <property type="project" value="UniProtKB-KW"/>
</dbReference>
<evidence type="ECO:0000256" key="7">
    <source>
        <dbReference type="SAM" id="MobiDB-lite"/>
    </source>
</evidence>
<gene>
    <name evidence="9" type="ORF">AMON00008_LOCUS58717</name>
</gene>
<dbReference type="GO" id="GO:0004222">
    <property type="term" value="F:metalloendopeptidase activity"/>
    <property type="evidence" value="ECO:0007669"/>
    <property type="project" value="InterPro"/>
</dbReference>
<dbReference type="EMBL" id="HBNR01082089">
    <property type="protein sequence ID" value="CAE4659313.1"/>
    <property type="molecule type" value="Transcribed_RNA"/>
</dbReference>
<proteinExistence type="predicted"/>
<dbReference type="InterPro" id="IPR029058">
    <property type="entry name" value="AB_hydrolase_fold"/>
</dbReference>
<protein>
    <recommendedName>
        <fullName evidence="8">Peptidase M48 domain-containing protein</fullName>
    </recommendedName>
</protein>
<keyword evidence="2" id="KW-0645">Protease</keyword>
<keyword evidence="5" id="KW-0862">Zinc</keyword>
<dbReference type="PANTHER" id="PTHR34127:SF3">
    <property type="entry name" value="INITIATION FACTOR 4F SUBUNIT (DUF1350)"/>
    <property type="match status" value="1"/>
</dbReference>
<keyword evidence="3" id="KW-0479">Metal-binding</keyword>
<dbReference type="Pfam" id="PF01435">
    <property type="entry name" value="Peptidase_M48"/>
    <property type="match status" value="1"/>
</dbReference>
<sequence length="778" mass="83076">MPWRKRGKGLGEAGPAEATPASPSEDEKQEAEAAGTADAAPAAESSTEQQAGGGEPADGDSEAAATRAAGSEVAVAGAGGGEEAEAEKAEEAEEEPLDRLEPCCWTKVGDVAVLRPPPWVPVRGVVHFIGGAFVGAAPQWSYRGFLTALSARGIWVFASPLPTSFDHLQLVSRASESFEKAYQKVTSQGFLDSAVPVYGVGHSMGALLTALTGCGVGVPKEYAKRLRGQVMISFNSQSLAGAVPLWRELWTREEFRPSVGEFADRLEAVGEAGAADVAGFALDAAKRLARLTGLEGGATLLGGRERVEDLYGPALEQLPPLFRDVAKGVDDFAPASKELSDRLRADYPNKLPTLLVKFKGDPIDQTPELECILKGRQDQAPVHIEELRGFHVSPNFSEPPDLVDGTDALGRAALASPTPVDSALLRAGADLSALVDAVDGFIAKDPPVKVQVEEKVSEMVEAVEDVLAKGPAGKGATEAVVERSRVILKDLAADDFRHPLDKRQTRALERIPGLGALVRRAVSVAELAIYQDNVSSSVLVSEKQYCWLHALLINACDVLNIPEAQRPEVYVRQNPVPNAYTLAVQGKRPFVVVHTALLDLCCEKETQAVLAHELGHLKCEHGTWLSAANILLLGVSALPLPARVLGPLLERVQEDLGTWQRAAELSCDRAALLVAQEPWTPLSVLVKLCGGGAAREGKPAVLPKERLEAFLTQAKRYDDAQAEASPLEAMLAAALRGGRPQTHPIPVLRARELRRWADSEQFTKLLRERGVPAEASAK</sequence>
<evidence type="ECO:0000313" key="9">
    <source>
        <dbReference type="EMBL" id="CAE4659313.1"/>
    </source>
</evidence>
<reference evidence="9" key="1">
    <citation type="submission" date="2021-01" db="EMBL/GenBank/DDBJ databases">
        <authorList>
            <person name="Corre E."/>
            <person name="Pelletier E."/>
            <person name="Niang G."/>
            <person name="Scheremetjew M."/>
            <person name="Finn R."/>
            <person name="Kale V."/>
            <person name="Holt S."/>
            <person name="Cochrane G."/>
            <person name="Meng A."/>
            <person name="Brown T."/>
            <person name="Cohen L."/>
        </authorList>
    </citation>
    <scope>NUCLEOTIDE SEQUENCE</scope>
    <source>
        <strain evidence="9">CCMP3105</strain>
    </source>
</reference>
<dbReference type="SUPFAM" id="SSF53474">
    <property type="entry name" value="alpha/beta-Hydrolases"/>
    <property type="match status" value="1"/>
</dbReference>